<evidence type="ECO:0000256" key="7">
    <source>
        <dbReference type="ARBA" id="ARBA00023015"/>
    </source>
</evidence>
<keyword evidence="4" id="KW-0678">Repressor</keyword>
<dbReference type="GO" id="GO:0141221">
    <property type="term" value="F:histone deacetylase activity, hydrolytic mechanism"/>
    <property type="evidence" value="ECO:0007669"/>
    <property type="project" value="UniProtKB-EC"/>
</dbReference>
<sequence>MATRPKEDEPPPVSEVVSKLREFEDYNLALSLQEQEFGHHYNLNRTERKIMGVDTKKSKEEQMLEKKYALEKRVAEAREIAIRDEEVARQFQREIEAEEARRKVEQARIDEELAKRLQLTEGHAQPITSGHDLTEDERIARELQERYLRRLNKPNRRLDEEVQNQLNTLVSTNTLPSPQSAGLPPLPSYREAMSNRAVDPSPIPTSEGTHFPVVDPIDPTQTTHIGFMTNSTQHSNIGFENIAPPLPTQPRPRVHFASEMEAPIPVPPNAILEYEYDTRNIPQSSSMMPITVSLTQTSSQPEAIQENRVLLPEMSSNVRTSMGLGLSNSLNHPHQASISMHAQPLTTRSLSNDLPTPPPEVLAGYHPTNPFLQDILRAQNMANGQNQGQAGSSSTVHSNGSYHSEFGLPPPSSLVTGPNGRDSGFTENLNVTITGQSGQKKIPAGGTTIGLNESQQSHRPLVFPNHPECPKRIEKILERLEKTRILEACQIVKHYPNISLDNLLSFHSEQYIEKIRSLSTLNQDHINTIAKNFDSVQLCPATFEAALDGISCCGYLAQLIQEGQIPNGFAIVRPPGHHALHDEANGFCIFNNVVHAAKVALGYGAKRVLIVDFDVHHGQSTQRAFYKDPRVTYFSIHRYENGLYWPHLEESNFNFIGEDEGRGYNINVPINETHAKDADYNFIFWNILFPIAEELNPDFVLFSAGFDSCMGDPLGQMDISPLLYPHWIYHLAPICKGKILVVLEGGYHHEMLAIGVEKCMRVLLGELPETIEFSSEPKESTILTCLNVISVLKDYWTNLGRFSKKWAE</sequence>
<evidence type="ECO:0000256" key="4">
    <source>
        <dbReference type="ARBA" id="ARBA00022491"/>
    </source>
</evidence>
<dbReference type="InterPro" id="IPR037138">
    <property type="entry name" value="His_deacetylse_dom_sf"/>
</dbReference>
<evidence type="ECO:0000256" key="9">
    <source>
        <dbReference type="ARBA" id="ARBA00023242"/>
    </source>
</evidence>
<feature type="compositionally biased region" description="Low complexity" evidence="12">
    <location>
        <begin position="383"/>
        <end position="394"/>
    </location>
</feature>
<comment type="subcellular location">
    <subcellularLocation>
        <location evidence="1">Nucleus</location>
    </subcellularLocation>
</comment>
<dbReference type="InterPro" id="IPR023801">
    <property type="entry name" value="His_deacetylse_dom"/>
</dbReference>
<dbReference type="Gene3D" id="3.40.800.20">
    <property type="entry name" value="Histone deacetylase domain"/>
    <property type="match status" value="1"/>
</dbReference>
<name>A0A914C1V9_9BILA</name>
<dbReference type="Pfam" id="PF00850">
    <property type="entry name" value="Hist_deacetyl"/>
    <property type="match status" value="1"/>
</dbReference>
<reference evidence="16" key="1">
    <citation type="submission" date="2022-11" db="UniProtKB">
        <authorList>
            <consortium name="WormBaseParasite"/>
        </authorList>
    </citation>
    <scope>IDENTIFICATION</scope>
</reference>
<accession>A0A914C1V9</accession>
<dbReference type="Pfam" id="PF15295">
    <property type="entry name" value="CCDC50_N"/>
    <property type="match status" value="1"/>
</dbReference>
<keyword evidence="5" id="KW-0378">Hydrolase</keyword>
<evidence type="ECO:0000256" key="10">
    <source>
        <dbReference type="ARBA" id="ARBA00048287"/>
    </source>
</evidence>
<evidence type="ECO:0000256" key="6">
    <source>
        <dbReference type="ARBA" id="ARBA00022853"/>
    </source>
</evidence>
<keyword evidence="7" id="KW-0805">Transcription regulation</keyword>
<evidence type="ECO:0000259" key="13">
    <source>
        <dbReference type="Pfam" id="PF00850"/>
    </source>
</evidence>
<keyword evidence="9" id="KW-0539">Nucleus</keyword>
<comment type="similarity">
    <text evidence="2">Belongs to the histone deacetylase family. HD type 2 subfamily.</text>
</comment>
<proteinExistence type="inferred from homology"/>
<dbReference type="InterPro" id="IPR029311">
    <property type="entry name" value="CCDC50_N"/>
</dbReference>
<comment type="catalytic activity">
    <reaction evidence="10">
        <text>N(6)-acetyl-L-lysyl-[histone] + H2O = L-lysyl-[histone] + acetate</text>
        <dbReference type="Rhea" id="RHEA:58196"/>
        <dbReference type="Rhea" id="RHEA-COMP:9845"/>
        <dbReference type="Rhea" id="RHEA-COMP:11338"/>
        <dbReference type="ChEBI" id="CHEBI:15377"/>
        <dbReference type="ChEBI" id="CHEBI:29969"/>
        <dbReference type="ChEBI" id="CHEBI:30089"/>
        <dbReference type="ChEBI" id="CHEBI:61930"/>
        <dbReference type="EC" id="3.5.1.98"/>
    </reaction>
</comment>
<keyword evidence="11" id="KW-0175">Coiled coil</keyword>
<dbReference type="GO" id="GO:0040029">
    <property type="term" value="P:epigenetic regulation of gene expression"/>
    <property type="evidence" value="ECO:0007669"/>
    <property type="project" value="TreeGrafter"/>
</dbReference>
<dbReference type="PANTHER" id="PTHR10625:SF5">
    <property type="entry name" value="HISTONE DEACETYLASE"/>
    <property type="match status" value="1"/>
</dbReference>
<dbReference type="GO" id="GO:0000118">
    <property type="term" value="C:histone deacetylase complex"/>
    <property type="evidence" value="ECO:0007669"/>
    <property type="project" value="TreeGrafter"/>
</dbReference>
<protein>
    <recommendedName>
        <fullName evidence="3">histone deacetylase</fullName>
        <ecNumber evidence="3">3.5.1.98</ecNumber>
    </recommendedName>
</protein>
<evidence type="ECO:0000313" key="15">
    <source>
        <dbReference type="Proteomes" id="UP000887540"/>
    </source>
</evidence>
<evidence type="ECO:0000256" key="3">
    <source>
        <dbReference type="ARBA" id="ARBA00012111"/>
    </source>
</evidence>
<evidence type="ECO:0000259" key="14">
    <source>
        <dbReference type="Pfam" id="PF15295"/>
    </source>
</evidence>
<dbReference type="InterPro" id="IPR000286">
    <property type="entry name" value="HDACs"/>
</dbReference>
<keyword evidence="15" id="KW-1185">Reference proteome</keyword>
<feature type="domain" description="Coiled-coil" evidence="14">
    <location>
        <begin position="10"/>
        <end position="121"/>
    </location>
</feature>
<dbReference type="Proteomes" id="UP000887540">
    <property type="component" value="Unplaced"/>
</dbReference>
<dbReference type="InterPro" id="IPR023696">
    <property type="entry name" value="Ureohydrolase_dom_sf"/>
</dbReference>
<evidence type="ECO:0000256" key="5">
    <source>
        <dbReference type="ARBA" id="ARBA00022801"/>
    </source>
</evidence>
<dbReference type="CDD" id="cd22249">
    <property type="entry name" value="UDM1_RNF168_RNF169-like"/>
    <property type="match status" value="1"/>
</dbReference>
<organism evidence="15 16">
    <name type="scientific">Acrobeloides nanus</name>
    <dbReference type="NCBI Taxonomy" id="290746"/>
    <lineage>
        <taxon>Eukaryota</taxon>
        <taxon>Metazoa</taxon>
        <taxon>Ecdysozoa</taxon>
        <taxon>Nematoda</taxon>
        <taxon>Chromadorea</taxon>
        <taxon>Rhabditida</taxon>
        <taxon>Tylenchina</taxon>
        <taxon>Cephalobomorpha</taxon>
        <taxon>Cephaloboidea</taxon>
        <taxon>Cephalobidae</taxon>
        <taxon>Acrobeloides</taxon>
    </lineage>
</organism>
<evidence type="ECO:0000256" key="12">
    <source>
        <dbReference type="SAM" id="MobiDB-lite"/>
    </source>
</evidence>
<dbReference type="WBParaSite" id="ACRNAN_Path_1540.g6008.t1">
    <property type="protein sequence ID" value="ACRNAN_Path_1540.g6008.t1"/>
    <property type="gene ID" value="ACRNAN_Path_1540.g6008"/>
</dbReference>
<feature type="domain" description="Histone deacetylase" evidence="13">
    <location>
        <begin position="466"/>
        <end position="762"/>
    </location>
</feature>
<dbReference type="EC" id="3.5.1.98" evidence="3"/>
<keyword evidence="8" id="KW-0804">Transcription</keyword>
<evidence type="ECO:0000256" key="11">
    <source>
        <dbReference type="SAM" id="Coils"/>
    </source>
</evidence>
<evidence type="ECO:0000256" key="2">
    <source>
        <dbReference type="ARBA" id="ARBA00007738"/>
    </source>
</evidence>
<dbReference type="PRINTS" id="PR01270">
    <property type="entry name" value="HDASUPER"/>
</dbReference>
<keyword evidence="6" id="KW-0156">Chromatin regulator</keyword>
<evidence type="ECO:0000256" key="1">
    <source>
        <dbReference type="ARBA" id="ARBA00004123"/>
    </source>
</evidence>
<dbReference type="AlphaFoldDB" id="A0A914C1V9"/>
<feature type="region of interest" description="Disordered" evidence="12">
    <location>
        <begin position="383"/>
        <end position="428"/>
    </location>
</feature>
<feature type="coiled-coil region" evidence="11">
    <location>
        <begin position="88"/>
        <end position="117"/>
    </location>
</feature>
<dbReference type="PANTHER" id="PTHR10625">
    <property type="entry name" value="HISTONE DEACETYLASE HDAC1-RELATED"/>
    <property type="match status" value="1"/>
</dbReference>
<dbReference type="SUPFAM" id="SSF52768">
    <property type="entry name" value="Arginase/deacetylase"/>
    <property type="match status" value="1"/>
</dbReference>
<evidence type="ECO:0000313" key="16">
    <source>
        <dbReference type="WBParaSite" id="ACRNAN_Path_1540.g6008.t1"/>
    </source>
</evidence>
<evidence type="ECO:0000256" key="8">
    <source>
        <dbReference type="ARBA" id="ARBA00023163"/>
    </source>
</evidence>